<dbReference type="GO" id="GO:0000470">
    <property type="term" value="P:maturation of LSU-rRNA"/>
    <property type="evidence" value="ECO:0007669"/>
    <property type="project" value="TreeGrafter"/>
</dbReference>
<dbReference type="GO" id="GO:0090730">
    <property type="term" value="C:Las1 complex"/>
    <property type="evidence" value="ECO:0007669"/>
    <property type="project" value="InterPro"/>
</dbReference>
<accession>A0A5C5FJQ3</accession>
<dbReference type="EMBL" id="SOZI01000252">
    <property type="protein sequence ID" value="TNY17083.1"/>
    <property type="molecule type" value="Genomic_DNA"/>
</dbReference>
<organism evidence="1 2">
    <name type="scientific">Rhodotorula diobovata</name>
    <dbReference type="NCBI Taxonomy" id="5288"/>
    <lineage>
        <taxon>Eukaryota</taxon>
        <taxon>Fungi</taxon>
        <taxon>Dikarya</taxon>
        <taxon>Basidiomycota</taxon>
        <taxon>Pucciniomycotina</taxon>
        <taxon>Microbotryomycetes</taxon>
        <taxon>Sporidiobolales</taxon>
        <taxon>Sporidiobolaceae</taxon>
        <taxon>Rhodotorula</taxon>
    </lineage>
</organism>
<dbReference type="GO" id="GO:0000460">
    <property type="term" value="P:maturation of 5.8S rRNA"/>
    <property type="evidence" value="ECO:0007669"/>
    <property type="project" value="TreeGrafter"/>
</dbReference>
<dbReference type="Proteomes" id="UP000311382">
    <property type="component" value="Unassembled WGS sequence"/>
</dbReference>
<gene>
    <name evidence="1" type="ORF">DMC30DRAFT_357647</name>
</gene>
<dbReference type="STRING" id="5288.A0A5C5FJQ3"/>
<protein>
    <submittedName>
        <fullName evidence="1">Las1-like-domain-containing protein</fullName>
    </submittedName>
</protein>
<evidence type="ECO:0000313" key="2">
    <source>
        <dbReference type="Proteomes" id="UP000311382"/>
    </source>
</evidence>
<reference evidence="1 2" key="1">
    <citation type="submission" date="2019-03" db="EMBL/GenBank/DDBJ databases">
        <title>Rhodosporidium diobovatum UCD-FST 08-225 genome sequencing, assembly, and annotation.</title>
        <authorList>
            <person name="Fakankun I.U."/>
            <person name="Fristensky B."/>
            <person name="Levin D.B."/>
        </authorList>
    </citation>
    <scope>NUCLEOTIDE SEQUENCE [LARGE SCALE GENOMIC DNA]</scope>
    <source>
        <strain evidence="1 2">UCD-FST 08-225</strain>
    </source>
</reference>
<comment type="caution">
    <text evidence="1">The sequence shown here is derived from an EMBL/GenBank/DDBJ whole genome shotgun (WGS) entry which is preliminary data.</text>
</comment>
<dbReference type="OrthoDB" id="10263222at2759"/>
<dbReference type="AlphaFoldDB" id="A0A5C5FJQ3"/>
<dbReference type="InterPro" id="IPR007174">
    <property type="entry name" value="Las1"/>
</dbReference>
<keyword evidence="2" id="KW-1185">Reference proteome</keyword>
<dbReference type="GO" id="GO:0030687">
    <property type="term" value="C:preribosome, large subunit precursor"/>
    <property type="evidence" value="ECO:0007669"/>
    <property type="project" value="TreeGrafter"/>
</dbReference>
<dbReference type="Pfam" id="PF04031">
    <property type="entry name" value="Las1"/>
    <property type="match status" value="1"/>
</dbReference>
<sequence>MAPPVVPRKTPWSTHAEFQLVFDRLFNSDGDPTLQRDGIARIYVWLDRGNCPHPVETTANLVALVLRDAAPSTSSTAFEGDLRLSYAMAIVRFVNSLVDPLQTAYFARSIASLAAQIGLPLWFVELRHQATHEDLPRLAVLRDAARQALDWLYANYWLPALNAFSSPLSLFSNPLASLPPLPLSTLRPHLLTTYKSLLKSSTRDASLAGRLRADVQKCFRDVERWVAENSVGGGPRAAAGMAEKARERALEGVAEVLWAEGGLVPLAKKKRPTPRSPGLPADLLAVWSPLLSHLDTVYDHTFTPLLTRHGIELLTSPSPGASNAELERSYVASVVAWCVELLRGVPVEPAQGLEDAAEEDEEEEEVTASVKGVVKACLLARTGPYVPSPLPRRRAHHPN</sequence>
<dbReference type="GO" id="GO:0004519">
    <property type="term" value="F:endonuclease activity"/>
    <property type="evidence" value="ECO:0007669"/>
    <property type="project" value="InterPro"/>
</dbReference>
<name>A0A5C5FJQ3_9BASI</name>
<evidence type="ECO:0000313" key="1">
    <source>
        <dbReference type="EMBL" id="TNY17083.1"/>
    </source>
</evidence>
<dbReference type="PANTHER" id="PTHR15002">
    <property type="entry name" value="RIBOSOMAL BIOGENESIS PROTEIN LAS1L"/>
    <property type="match status" value="1"/>
</dbReference>
<proteinExistence type="predicted"/>
<dbReference type="PANTHER" id="PTHR15002:SF0">
    <property type="entry name" value="RIBOSOMAL BIOGENESIS PROTEIN LAS1L"/>
    <property type="match status" value="1"/>
</dbReference>